<comment type="caution">
    <text evidence="12">The sequence shown here is derived from an EMBL/GenBank/DDBJ whole genome shotgun (WGS) entry which is preliminary data.</text>
</comment>
<comment type="cofactor">
    <cofactor evidence="1">
        <name>Mg(2+)</name>
        <dbReference type="ChEBI" id="CHEBI:18420"/>
    </cofactor>
</comment>
<keyword evidence="5" id="KW-0021">Allosteric enzyme</keyword>
<dbReference type="CDD" id="cd06223">
    <property type="entry name" value="PRTases_typeI"/>
    <property type="match status" value="1"/>
</dbReference>
<dbReference type="AlphaFoldDB" id="A0A8S1KS75"/>
<feature type="chain" id="PRO_5035853151" description="uracil phosphoribosyltransferase" evidence="10">
    <location>
        <begin position="18"/>
        <end position="274"/>
    </location>
</feature>
<accession>A0A8S1KS75</accession>
<sequence>MFKNLAKLACCLGLVNGTFLMCSQLKNDHSHNKMQHYNFLSENELHNLLNKHQNLSILNRNQTEHILSLMREANTDIVTFRKNADRLIRILMEQALAQLEKQNCVKQSPLGFYDANEVKFSDQEICIVSILRSGNAFLNEALRVISGASIGQILIQRNEETSMPKYFFEKLPENINEQQIILVDPMLGTGGSASMALKILKNYGVKEENIIFLTLVSCEQGLNKVFKEHPNIRIITAQVDPILIKESNYLAPGIGDFGDRYFGTVKKHTRSVQV</sequence>
<evidence type="ECO:0000256" key="3">
    <source>
        <dbReference type="ARBA" id="ARBA00009516"/>
    </source>
</evidence>
<keyword evidence="7" id="KW-0808">Transferase</keyword>
<evidence type="ECO:0000256" key="7">
    <source>
        <dbReference type="ARBA" id="ARBA00022679"/>
    </source>
</evidence>
<dbReference type="NCBIfam" id="NF001097">
    <property type="entry name" value="PRK00129.1"/>
    <property type="match status" value="1"/>
</dbReference>
<comment type="pathway">
    <text evidence="2">Pyrimidine metabolism; UMP biosynthesis via salvage pathway; UMP from uracil: step 1/1.</text>
</comment>
<dbReference type="Proteomes" id="UP000688137">
    <property type="component" value="Unassembled WGS sequence"/>
</dbReference>
<keyword evidence="6" id="KW-0328">Glycosyltransferase</keyword>
<evidence type="ECO:0000259" key="11">
    <source>
        <dbReference type="Pfam" id="PF14681"/>
    </source>
</evidence>
<evidence type="ECO:0000256" key="5">
    <source>
        <dbReference type="ARBA" id="ARBA00022533"/>
    </source>
</evidence>
<evidence type="ECO:0000256" key="8">
    <source>
        <dbReference type="ARBA" id="ARBA00022741"/>
    </source>
</evidence>
<evidence type="ECO:0000313" key="12">
    <source>
        <dbReference type="EMBL" id="CAD8057241.1"/>
    </source>
</evidence>
<keyword evidence="10" id="KW-0732">Signal</keyword>
<dbReference type="EC" id="2.4.2.9" evidence="4"/>
<evidence type="ECO:0000256" key="9">
    <source>
        <dbReference type="ARBA" id="ARBA00023134"/>
    </source>
</evidence>
<reference evidence="12" key="1">
    <citation type="submission" date="2021-01" db="EMBL/GenBank/DDBJ databases">
        <authorList>
            <consortium name="Genoscope - CEA"/>
            <person name="William W."/>
        </authorList>
    </citation>
    <scope>NUCLEOTIDE SEQUENCE</scope>
</reference>
<evidence type="ECO:0000256" key="6">
    <source>
        <dbReference type="ARBA" id="ARBA00022676"/>
    </source>
</evidence>
<keyword evidence="8" id="KW-0547">Nucleotide-binding</keyword>
<evidence type="ECO:0000256" key="1">
    <source>
        <dbReference type="ARBA" id="ARBA00001946"/>
    </source>
</evidence>
<name>A0A8S1KS75_PARPR</name>
<evidence type="ECO:0000256" key="4">
    <source>
        <dbReference type="ARBA" id="ARBA00011894"/>
    </source>
</evidence>
<feature type="domain" description="Phosphoribosyltransferase" evidence="11">
    <location>
        <begin position="58"/>
        <end position="264"/>
    </location>
</feature>
<feature type="signal peptide" evidence="10">
    <location>
        <begin position="1"/>
        <end position="17"/>
    </location>
</feature>
<dbReference type="OMA" id="ILXAKSI"/>
<dbReference type="GO" id="GO:0005525">
    <property type="term" value="F:GTP binding"/>
    <property type="evidence" value="ECO:0007669"/>
    <property type="project" value="UniProtKB-KW"/>
</dbReference>
<comment type="similarity">
    <text evidence="3">Belongs to the UPRTase family.</text>
</comment>
<dbReference type="GO" id="GO:0004845">
    <property type="term" value="F:uracil phosphoribosyltransferase activity"/>
    <property type="evidence" value="ECO:0007669"/>
    <property type="project" value="UniProtKB-EC"/>
</dbReference>
<protein>
    <recommendedName>
        <fullName evidence="4">uracil phosphoribosyltransferase</fullName>
        <ecNumber evidence="4">2.4.2.9</ecNumber>
    </recommendedName>
</protein>
<dbReference type="InterPro" id="IPR000836">
    <property type="entry name" value="PRTase_dom"/>
</dbReference>
<evidence type="ECO:0000256" key="2">
    <source>
        <dbReference type="ARBA" id="ARBA00005180"/>
    </source>
</evidence>
<proteinExistence type="inferred from homology"/>
<evidence type="ECO:0000313" key="13">
    <source>
        <dbReference type="Proteomes" id="UP000688137"/>
    </source>
</evidence>
<evidence type="ECO:0000256" key="10">
    <source>
        <dbReference type="SAM" id="SignalP"/>
    </source>
</evidence>
<dbReference type="Pfam" id="PF14681">
    <property type="entry name" value="UPRTase"/>
    <property type="match status" value="1"/>
</dbReference>
<dbReference type="EMBL" id="CAJJDM010000023">
    <property type="protein sequence ID" value="CAD8057241.1"/>
    <property type="molecule type" value="Genomic_DNA"/>
</dbReference>
<organism evidence="12 13">
    <name type="scientific">Paramecium primaurelia</name>
    <dbReference type="NCBI Taxonomy" id="5886"/>
    <lineage>
        <taxon>Eukaryota</taxon>
        <taxon>Sar</taxon>
        <taxon>Alveolata</taxon>
        <taxon>Ciliophora</taxon>
        <taxon>Intramacronucleata</taxon>
        <taxon>Oligohymenophorea</taxon>
        <taxon>Peniculida</taxon>
        <taxon>Parameciidae</taxon>
        <taxon>Paramecium</taxon>
    </lineage>
</organism>
<keyword evidence="13" id="KW-1185">Reference proteome</keyword>
<dbReference type="GO" id="GO:0008655">
    <property type="term" value="P:pyrimidine-containing compound salvage"/>
    <property type="evidence" value="ECO:0007669"/>
    <property type="project" value="UniProtKB-ARBA"/>
</dbReference>
<dbReference type="FunFam" id="3.40.50.2020:FF:000023">
    <property type="entry name" value="Probable uracil phosphoribosyltransferase"/>
    <property type="match status" value="1"/>
</dbReference>
<gene>
    <name evidence="12" type="ORF">PPRIM_AZ9-3.1.T0250342</name>
</gene>
<keyword evidence="9" id="KW-0342">GTP-binding</keyword>